<gene>
    <name evidence="3" type="ORF">EAS61_23645</name>
</gene>
<comment type="caution">
    <text evidence="3">The sequence shown here is derived from an EMBL/GenBank/DDBJ whole genome shotgun (WGS) entry which is preliminary data.</text>
</comment>
<evidence type="ECO:0000256" key="1">
    <source>
        <dbReference type="ARBA" id="ARBA00022801"/>
    </source>
</evidence>
<dbReference type="GO" id="GO:0052689">
    <property type="term" value="F:carboxylic ester hydrolase activity"/>
    <property type="evidence" value="ECO:0007669"/>
    <property type="project" value="UniProtKB-ARBA"/>
</dbReference>
<organism evidence="3 4">
    <name type="scientific">Bradyrhizobium zhanjiangense</name>
    <dbReference type="NCBI Taxonomy" id="1325107"/>
    <lineage>
        <taxon>Bacteria</taxon>
        <taxon>Pseudomonadati</taxon>
        <taxon>Pseudomonadota</taxon>
        <taxon>Alphaproteobacteria</taxon>
        <taxon>Hyphomicrobiales</taxon>
        <taxon>Nitrobacteraceae</taxon>
        <taxon>Bradyrhizobium</taxon>
    </lineage>
</organism>
<dbReference type="EMBL" id="RKMK01000024">
    <property type="protein sequence ID" value="RXG91945.1"/>
    <property type="molecule type" value="Genomic_DNA"/>
</dbReference>
<feature type="domain" description="Acetyl xylan esterase" evidence="2">
    <location>
        <begin position="32"/>
        <end position="81"/>
    </location>
</feature>
<keyword evidence="1 3" id="KW-0378">Hydrolase</keyword>
<dbReference type="Proteomes" id="UP000290174">
    <property type="component" value="Unassembled WGS sequence"/>
</dbReference>
<proteinExistence type="predicted"/>
<dbReference type="AlphaFoldDB" id="A0A4Q0QIE5"/>
<protein>
    <submittedName>
        <fullName evidence="3">Alpha/beta hydrolase</fullName>
    </submittedName>
</protein>
<dbReference type="RefSeq" id="WP_128956309.1">
    <property type="nucleotide sequence ID" value="NZ_RKMK01000024.1"/>
</dbReference>
<evidence type="ECO:0000313" key="3">
    <source>
        <dbReference type="EMBL" id="RXG91945.1"/>
    </source>
</evidence>
<dbReference type="Pfam" id="PF05448">
    <property type="entry name" value="AXE1"/>
    <property type="match status" value="1"/>
</dbReference>
<name>A0A4Q0QIE5_9BRAD</name>
<accession>A0A4Q0QIE5</accession>
<evidence type="ECO:0000313" key="4">
    <source>
        <dbReference type="Proteomes" id="UP000290174"/>
    </source>
</evidence>
<evidence type="ECO:0000259" key="2">
    <source>
        <dbReference type="Pfam" id="PF05448"/>
    </source>
</evidence>
<dbReference type="PANTHER" id="PTHR22946">
    <property type="entry name" value="DIENELACTONE HYDROLASE DOMAIN-CONTAINING PROTEIN-RELATED"/>
    <property type="match status" value="1"/>
</dbReference>
<reference evidence="3 4" key="1">
    <citation type="submission" date="2018-11" db="EMBL/GenBank/DDBJ databases">
        <title>Bradyrhizobium sp. nov., isolated from effective nodules of peanut in China.</title>
        <authorList>
            <person name="Li Y."/>
        </authorList>
    </citation>
    <scope>NUCLEOTIDE SEQUENCE [LARGE SCALE GENOMIC DNA]</scope>
    <source>
        <strain evidence="3 4">CCBAU 51770</strain>
    </source>
</reference>
<dbReference type="SUPFAM" id="SSF53474">
    <property type="entry name" value="alpha/beta-Hydrolases"/>
    <property type="match status" value="1"/>
</dbReference>
<sequence>MLRRSSLITAAFGDSTGEPDLYEPSRQLDDWRAAIAFARSLPGVDAERVATLGSSSGGGHALAATAVDRKIAAAISQVPMLDRETQAYVRPQHVLEEIKAAAAEERYLPAVGQPNEAALIYAPGAEVGWRRVVAIGDESRWRNRVSAAWLLGPPYRPIQHSASLHCPWLVCVAADDQVAKPGPAIEAARGAPKGELRIYPGIDHFDIYDGPPHEAVVADEVEFLQRHLLGRNLSGKTYAGAGFSRIGLPERQKPLP</sequence>
<dbReference type="InterPro" id="IPR029058">
    <property type="entry name" value="AB_hydrolase_fold"/>
</dbReference>
<dbReference type="PANTHER" id="PTHR22946:SF9">
    <property type="entry name" value="POLYKETIDE TRANSFERASE AF380"/>
    <property type="match status" value="1"/>
</dbReference>
<dbReference type="Gene3D" id="3.40.50.1820">
    <property type="entry name" value="alpha/beta hydrolase"/>
    <property type="match status" value="2"/>
</dbReference>
<dbReference type="InterPro" id="IPR050261">
    <property type="entry name" value="FrsA_esterase"/>
</dbReference>
<dbReference type="InterPro" id="IPR008391">
    <property type="entry name" value="AXE1_dom"/>
</dbReference>